<keyword evidence="3" id="KW-1185">Reference proteome</keyword>
<dbReference type="PANTHER" id="PTHR40078:SF1">
    <property type="entry name" value="INTEGRAL MEMBRANE PROTEIN"/>
    <property type="match status" value="1"/>
</dbReference>
<dbReference type="RefSeq" id="WP_263607460.1">
    <property type="nucleotide sequence ID" value="NZ_JAOVQM010000001.1"/>
</dbReference>
<sequence>MKLNITTNHVIRGLVYFLGIIMTGLGVNVLLRSALGAGAWDTVIFNLRALFKNNFNIDVTLGTVSFMIYLIVLSYVMWYYKKLKFLFVFIPMFGIALAIDFWDIIVLSNFHPEDLWIRAILFGVGVFVLALGLSSILVTKYPAMVFDELTLILMKVLHIKSFFLSRMYIELFAIVLATLFGFISNIGFGAVNFGSFLLALIIGPLIQFQLKYLTKITTPLFN</sequence>
<feature type="transmembrane region" description="Helical" evidence="1">
    <location>
        <begin position="186"/>
        <end position="206"/>
    </location>
</feature>
<keyword evidence="1" id="KW-1133">Transmembrane helix</keyword>
<evidence type="ECO:0000256" key="1">
    <source>
        <dbReference type="SAM" id="Phobius"/>
    </source>
</evidence>
<evidence type="ECO:0008006" key="4">
    <source>
        <dbReference type="Google" id="ProtNLM"/>
    </source>
</evidence>
<reference evidence="2" key="1">
    <citation type="submission" date="2022-09" db="EMBL/GenBank/DDBJ databases">
        <title>Novel Mycoplasma species identified in domestic and wild animals.</title>
        <authorList>
            <person name="Volokhov D.V."/>
            <person name="Furtak V.A."/>
            <person name="Zagorodnyaya T.A."/>
        </authorList>
    </citation>
    <scope>NUCLEOTIDE SEQUENCE</scope>
    <source>
        <strain evidence="2">Oakley</strain>
    </source>
</reference>
<evidence type="ECO:0000313" key="2">
    <source>
        <dbReference type="EMBL" id="MCV2231347.1"/>
    </source>
</evidence>
<organism evidence="2 3">
    <name type="scientific">Paracholeplasma manati</name>
    <dbReference type="NCBI Taxonomy" id="591373"/>
    <lineage>
        <taxon>Bacteria</taxon>
        <taxon>Bacillati</taxon>
        <taxon>Mycoplasmatota</taxon>
        <taxon>Mollicutes</taxon>
        <taxon>Acholeplasmatales</taxon>
        <taxon>Acholeplasmataceae</taxon>
        <taxon>Paracholeplasma</taxon>
    </lineage>
</organism>
<dbReference type="Pfam" id="PF19700">
    <property type="entry name" value="DUF6198"/>
    <property type="match status" value="1"/>
</dbReference>
<dbReference type="PANTHER" id="PTHR40078">
    <property type="entry name" value="INTEGRAL MEMBRANE PROTEIN-RELATED"/>
    <property type="match status" value="1"/>
</dbReference>
<keyword evidence="1" id="KW-0472">Membrane</keyword>
<keyword evidence="1" id="KW-0812">Transmembrane</keyword>
<comment type="caution">
    <text evidence="2">The sequence shown here is derived from an EMBL/GenBank/DDBJ whole genome shotgun (WGS) entry which is preliminary data.</text>
</comment>
<feature type="transmembrane region" description="Helical" evidence="1">
    <location>
        <begin position="55"/>
        <end position="78"/>
    </location>
</feature>
<feature type="transmembrane region" description="Helical" evidence="1">
    <location>
        <begin position="14"/>
        <end position="35"/>
    </location>
</feature>
<proteinExistence type="predicted"/>
<dbReference type="EMBL" id="JAOVQM010000001">
    <property type="protein sequence ID" value="MCV2231347.1"/>
    <property type="molecule type" value="Genomic_DNA"/>
</dbReference>
<feature type="transmembrane region" description="Helical" evidence="1">
    <location>
        <begin position="116"/>
        <end position="138"/>
    </location>
</feature>
<feature type="transmembrane region" description="Helical" evidence="1">
    <location>
        <begin position="159"/>
        <end position="180"/>
    </location>
</feature>
<dbReference type="Proteomes" id="UP001177160">
    <property type="component" value="Unassembled WGS sequence"/>
</dbReference>
<gene>
    <name evidence="2" type="ORF">N7548_00710</name>
</gene>
<evidence type="ECO:0000313" key="3">
    <source>
        <dbReference type="Proteomes" id="UP001177160"/>
    </source>
</evidence>
<accession>A0ABT2Y4C2</accession>
<feature type="transmembrane region" description="Helical" evidence="1">
    <location>
        <begin position="85"/>
        <end position="110"/>
    </location>
</feature>
<name>A0ABT2Y4C2_9MOLU</name>
<dbReference type="InterPro" id="IPR038750">
    <property type="entry name" value="YczE/YyaS-like"/>
</dbReference>
<protein>
    <recommendedName>
        <fullName evidence="4">Integral membrane protein</fullName>
    </recommendedName>
</protein>